<dbReference type="PANTHER" id="PTHR47639:SF1">
    <property type="entry name" value="BTB_POZ DOMAIN-CONTAINING PROTEIN 18"/>
    <property type="match status" value="1"/>
</dbReference>
<feature type="compositionally biased region" description="Basic and acidic residues" evidence="1">
    <location>
        <begin position="700"/>
        <end position="711"/>
    </location>
</feature>
<evidence type="ECO:0000259" key="2">
    <source>
        <dbReference type="PROSITE" id="PS50097"/>
    </source>
</evidence>
<dbReference type="InterPro" id="IPR042915">
    <property type="entry name" value="BTBD18"/>
</dbReference>
<dbReference type="InterPro" id="IPR011333">
    <property type="entry name" value="SKP1/BTB/POZ_sf"/>
</dbReference>
<feature type="compositionally biased region" description="Low complexity" evidence="1">
    <location>
        <begin position="226"/>
        <end position="250"/>
    </location>
</feature>
<dbReference type="AlphaFoldDB" id="A0A3Q2TAS5"/>
<feature type="compositionally biased region" description="Acidic residues" evidence="1">
    <location>
        <begin position="1103"/>
        <end position="1125"/>
    </location>
</feature>
<feature type="compositionally biased region" description="Basic residues" evidence="1">
    <location>
        <begin position="722"/>
        <end position="742"/>
    </location>
</feature>
<dbReference type="InterPro" id="IPR000210">
    <property type="entry name" value="BTB/POZ_dom"/>
</dbReference>
<feature type="region of interest" description="Disordered" evidence="1">
    <location>
        <begin position="547"/>
        <end position="588"/>
    </location>
</feature>
<feature type="domain" description="BTB" evidence="2">
    <location>
        <begin position="27"/>
        <end position="96"/>
    </location>
</feature>
<dbReference type="GeneTree" id="ENSGT00940000171111"/>
<dbReference type="STRING" id="8078.ENSFHEP00000012305"/>
<dbReference type="Proteomes" id="UP000265000">
    <property type="component" value="Unplaced"/>
</dbReference>
<protein>
    <submittedName>
        <fullName evidence="3">BTB domain containing 18</fullName>
    </submittedName>
</protein>
<feature type="compositionally biased region" description="Polar residues" evidence="1">
    <location>
        <begin position="389"/>
        <end position="399"/>
    </location>
</feature>
<feature type="compositionally biased region" description="Basic and acidic residues" evidence="1">
    <location>
        <begin position="857"/>
        <end position="888"/>
    </location>
</feature>
<evidence type="ECO:0000313" key="4">
    <source>
        <dbReference type="Proteomes" id="UP000265000"/>
    </source>
</evidence>
<dbReference type="GO" id="GO:0032968">
    <property type="term" value="P:positive regulation of transcription elongation by RNA polymerase II"/>
    <property type="evidence" value="ECO:0007669"/>
    <property type="project" value="InterPro"/>
</dbReference>
<proteinExistence type="predicted"/>
<sequence>MQRFWWPGYETQLLEQLQRQQNSTQFCDILLQTEGISVPAHSCVLAALSPYLSQRLSAAPSPPAGQKRRLPLQAVTAHTLLKLVGLLYSGELEVKSSEERRDVLAAAHRFGLADLVVGCGDGGGRGAAPPDRRQRVQVKTQDAQVQAEARGRTDGDRLRRKSLVSVGTQTGSGGLTCAAGPAPPSHQTTPPAPGGASSVAGCSSPPPQNGTQSSLSPYPAVRSDPESTVEPSSSSSSSSSSTATAPTSLSGAGPPGAHQTNISRPSSEAAADGGTSDQLRGAGRESMLGKGGGGGGGEEEKEERSCCVRRRGKNLERMKLTEQMTATEPVSVKVKLRRRTKGEAWEIVDGQEADETVPASLEQSRSDQKTPPTGIEGVQNLPVRDPEHQTVQPVFTSSRRPPEHAHPGSYSEASSNGRLSACQSNELESEGLCSPRGALEESDEQIDKLLEDIMMSLNILPDPDRNCKKAQMNHDGVAAFCQAAATGNGAGPAPPHAGVGAAGCVFYQDLEAQRGLSSKDSGIHCSFGAQNRPSYVAPSTLQIDFLTQQQQQQRSEFSSPIQPFRPIVGLSRPGEENSPDPQAAGSMLPVSCLSGRKKLHCMASQQQSSLEDQNGEFLALQHGSESDSPGAFHPPFADASRLPRCLSPLEPGPSAAQPRPHPSASVQPKGYVRPSLQTRSRLPKAARTRKSSSQLLEASSAERSRRREKLPAKTGGEAGFTKRGRKSKPKWKPDPRKRKKSTRGATEDARPPKRRKLPESQKGSEGLVLDSSGVRDAASPLGSPCSDVPMKERKESNGAASQTRIRTRSFVKKYQLNGINMISDNCCVLIPVLRRAAVAQKRDPAAPKRKRGRPRKIKMEEAFPERVSTDAEAGGRKEEEKAEEEFHMGRGLLSRARNGEEKATSAEDSGKNAADNAKSGETQKQSWMVTLKEFQKFIKQKHSNTRKATAVQDPNVDVGGLEKATVREAAEEEEAETDKSDGVKAQPQLRLDAPLDENHNLLSAPSAAPPKPARLQETGEKVASAHGNKAASEEEEGAMLSPQRAQPATGPDQGPPLPGADGSSTLSGCGEEADDEVEVDVMLYSPAKGSSTRASEGRVAVLPDEEEEEEEEDANEIDVTGDEEE</sequence>
<feature type="region of interest" description="Disordered" evidence="1">
    <location>
        <begin position="123"/>
        <end position="312"/>
    </location>
</feature>
<dbReference type="SMART" id="SM00225">
    <property type="entry name" value="BTB"/>
    <property type="match status" value="1"/>
</dbReference>
<dbReference type="SUPFAM" id="SSF54695">
    <property type="entry name" value="POZ domain"/>
    <property type="match status" value="1"/>
</dbReference>
<dbReference type="PROSITE" id="PS50097">
    <property type="entry name" value="BTB"/>
    <property type="match status" value="1"/>
</dbReference>
<feature type="region of interest" description="Disordered" evidence="1">
    <location>
        <begin position="621"/>
        <end position="801"/>
    </location>
</feature>
<reference evidence="3" key="1">
    <citation type="submission" date="2025-08" db="UniProtKB">
        <authorList>
            <consortium name="Ensembl"/>
        </authorList>
    </citation>
    <scope>IDENTIFICATION</scope>
</reference>
<feature type="compositionally biased region" description="Basic and acidic residues" evidence="1">
    <location>
        <begin position="897"/>
        <end position="910"/>
    </location>
</feature>
<reference evidence="3" key="2">
    <citation type="submission" date="2025-09" db="UniProtKB">
        <authorList>
            <consortium name="Ensembl"/>
        </authorList>
    </citation>
    <scope>IDENTIFICATION</scope>
</reference>
<organism evidence="3 4">
    <name type="scientific">Fundulus heteroclitus</name>
    <name type="common">Killifish</name>
    <name type="synonym">Mummichog</name>
    <dbReference type="NCBI Taxonomy" id="8078"/>
    <lineage>
        <taxon>Eukaryota</taxon>
        <taxon>Metazoa</taxon>
        <taxon>Chordata</taxon>
        <taxon>Craniata</taxon>
        <taxon>Vertebrata</taxon>
        <taxon>Euteleostomi</taxon>
        <taxon>Actinopterygii</taxon>
        <taxon>Neopterygii</taxon>
        <taxon>Teleostei</taxon>
        <taxon>Neoteleostei</taxon>
        <taxon>Acanthomorphata</taxon>
        <taxon>Ovalentaria</taxon>
        <taxon>Atherinomorphae</taxon>
        <taxon>Cyprinodontiformes</taxon>
        <taxon>Fundulidae</taxon>
        <taxon>Fundulus</taxon>
    </lineage>
</organism>
<evidence type="ECO:0000313" key="3">
    <source>
        <dbReference type="Ensembl" id="ENSFHEP00000012305.1"/>
    </source>
</evidence>
<dbReference type="Gene3D" id="3.30.710.10">
    <property type="entry name" value="Potassium Channel Kv1.1, Chain A"/>
    <property type="match status" value="1"/>
</dbReference>
<dbReference type="Pfam" id="PF00651">
    <property type="entry name" value="BTB"/>
    <property type="match status" value="1"/>
</dbReference>
<feature type="region of interest" description="Disordered" evidence="1">
    <location>
        <begin position="839"/>
        <end position="924"/>
    </location>
</feature>
<feature type="region of interest" description="Disordered" evidence="1">
    <location>
        <begin position="345"/>
        <end position="419"/>
    </location>
</feature>
<dbReference type="Ensembl" id="ENSFHET00000031928.1">
    <property type="protein sequence ID" value="ENSFHEP00000012305.1"/>
    <property type="gene ID" value="ENSFHEG00000013731.1"/>
</dbReference>
<dbReference type="PANTHER" id="PTHR47639">
    <property type="entry name" value="BTB/POZ DOMAIN-CONTAINING PROTEIN 18"/>
    <property type="match status" value="1"/>
</dbReference>
<evidence type="ECO:0000256" key="1">
    <source>
        <dbReference type="SAM" id="MobiDB-lite"/>
    </source>
</evidence>
<feature type="compositionally biased region" description="Basic residues" evidence="1">
    <location>
        <begin position="847"/>
        <end position="856"/>
    </location>
</feature>
<keyword evidence="4" id="KW-1185">Reference proteome</keyword>
<name>A0A3Q2TAS5_FUNHE</name>
<feature type="region of interest" description="Disordered" evidence="1">
    <location>
        <begin position="940"/>
        <end position="1125"/>
    </location>
</feature>
<accession>A0A3Q2TAS5</accession>
<feature type="compositionally biased region" description="Basic residues" evidence="1">
    <location>
        <begin position="681"/>
        <end position="690"/>
    </location>
</feature>